<evidence type="ECO:0000313" key="4">
    <source>
        <dbReference type="EMBL" id="VVO40769.1"/>
    </source>
</evidence>
<feature type="domain" description="Nudix hydrolase" evidence="3">
    <location>
        <begin position="62"/>
        <end position="189"/>
    </location>
</feature>
<keyword evidence="2" id="KW-0378">Hydrolase</keyword>
<dbReference type="Proteomes" id="UP000326557">
    <property type="component" value="Unassembled WGS sequence"/>
</dbReference>
<dbReference type="SUPFAM" id="SSF55811">
    <property type="entry name" value="Nudix"/>
    <property type="match status" value="1"/>
</dbReference>
<comment type="cofactor">
    <cofactor evidence="1">
        <name>Mg(2+)</name>
        <dbReference type="ChEBI" id="CHEBI:18420"/>
    </cofactor>
</comment>
<dbReference type="CDD" id="cd04690">
    <property type="entry name" value="NUDIX_Hydrolase"/>
    <property type="match status" value="1"/>
</dbReference>
<evidence type="ECO:0000256" key="1">
    <source>
        <dbReference type="ARBA" id="ARBA00001946"/>
    </source>
</evidence>
<dbReference type="InterPro" id="IPR015797">
    <property type="entry name" value="NUDIX_hydrolase-like_dom_sf"/>
</dbReference>
<name>A0A5E7FN92_PSEFL</name>
<gene>
    <name evidence="4" type="ORF">PS704_05829</name>
</gene>
<proteinExistence type="predicted"/>
<dbReference type="Gene3D" id="3.90.79.10">
    <property type="entry name" value="Nucleoside Triphosphate Pyrophosphohydrolase"/>
    <property type="match status" value="1"/>
</dbReference>
<dbReference type="InterPro" id="IPR020084">
    <property type="entry name" value="NUDIX_hydrolase_CS"/>
</dbReference>
<reference evidence="4 5" key="1">
    <citation type="submission" date="2019-09" db="EMBL/GenBank/DDBJ databases">
        <authorList>
            <person name="Chandra G."/>
            <person name="Truman W A."/>
        </authorList>
    </citation>
    <scope>NUCLEOTIDE SEQUENCE [LARGE SCALE GENOMIC DNA]</scope>
    <source>
        <strain evidence="4">PS704</strain>
    </source>
</reference>
<dbReference type="PROSITE" id="PS51462">
    <property type="entry name" value="NUDIX"/>
    <property type="match status" value="1"/>
</dbReference>
<dbReference type="PANTHER" id="PTHR43046:SF2">
    <property type="entry name" value="8-OXO-DGTP DIPHOSPHATASE-RELATED"/>
    <property type="match status" value="1"/>
</dbReference>
<dbReference type="AlphaFoldDB" id="A0A5E7FN92"/>
<sequence length="196" mass="21264">MASCQPTSMYVLHRYREQARSHRGCVSQKFFGVTTPRAHVILAPFSQGQSLFMTPSSATSPSIIRIAAALLIGPDGRTLLVRKRGTEAFMQPGGKIEAHEQPVHALARELEEELGLAINPAHATYLGQFSAPAANEPGFVVQAELFQLTIDSDVSPAAEIEEVRWIDPGTDGDVTLAPLTRDLILPFYRASLNAIA</sequence>
<evidence type="ECO:0000313" key="5">
    <source>
        <dbReference type="Proteomes" id="UP000326557"/>
    </source>
</evidence>
<dbReference type="EMBL" id="CABVHP010000037">
    <property type="protein sequence ID" value="VVO40769.1"/>
    <property type="molecule type" value="Genomic_DNA"/>
</dbReference>
<dbReference type="Pfam" id="PF00293">
    <property type="entry name" value="NUDIX"/>
    <property type="match status" value="1"/>
</dbReference>
<dbReference type="GO" id="GO:0016787">
    <property type="term" value="F:hydrolase activity"/>
    <property type="evidence" value="ECO:0007669"/>
    <property type="project" value="UniProtKB-KW"/>
</dbReference>
<evidence type="ECO:0000259" key="3">
    <source>
        <dbReference type="PROSITE" id="PS51462"/>
    </source>
</evidence>
<dbReference type="PROSITE" id="PS00893">
    <property type="entry name" value="NUDIX_BOX"/>
    <property type="match status" value="1"/>
</dbReference>
<protein>
    <recommendedName>
        <fullName evidence="3">Nudix hydrolase domain-containing protein</fullName>
    </recommendedName>
</protein>
<organism evidence="4 5">
    <name type="scientific">Pseudomonas fluorescens</name>
    <dbReference type="NCBI Taxonomy" id="294"/>
    <lineage>
        <taxon>Bacteria</taxon>
        <taxon>Pseudomonadati</taxon>
        <taxon>Pseudomonadota</taxon>
        <taxon>Gammaproteobacteria</taxon>
        <taxon>Pseudomonadales</taxon>
        <taxon>Pseudomonadaceae</taxon>
        <taxon>Pseudomonas</taxon>
    </lineage>
</organism>
<dbReference type="InterPro" id="IPR000086">
    <property type="entry name" value="NUDIX_hydrolase_dom"/>
</dbReference>
<accession>A0A5E7FN92</accession>
<evidence type="ECO:0000256" key="2">
    <source>
        <dbReference type="ARBA" id="ARBA00022801"/>
    </source>
</evidence>
<dbReference type="PANTHER" id="PTHR43046">
    <property type="entry name" value="GDP-MANNOSE MANNOSYL HYDROLASE"/>
    <property type="match status" value="1"/>
</dbReference>